<gene>
    <name evidence="5" type="ORF">ABVV53_11745</name>
</gene>
<evidence type="ECO:0000256" key="3">
    <source>
        <dbReference type="SAM" id="Phobius"/>
    </source>
</evidence>
<keyword evidence="1 2" id="KW-0238">DNA-binding</keyword>
<keyword evidence="3" id="KW-0472">Membrane</keyword>
<reference evidence="5 6" key="1">
    <citation type="submission" date="2024-07" db="EMBL/GenBank/DDBJ databases">
        <title>Novosphingobium kalidii RD2P27.</title>
        <authorList>
            <person name="Sun J.-Q."/>
        </authorList>
    </citation>
    <scope>NUCLEOTIDE SEQUENCE [LARGE SCALE GENOMIC DNA]</scope>
    <source>
        <strain evidence="5 6">RD2P27</strain>
    </source>
</reference>
<feature type="transmembrane region" description="Helical" evidence="3">
    <location>
        <begin position="169"/>
        <end position="189"/>
    </location>
</feature>
<comment type="caution">
    <text evidence="5">The sequence shown here is derived from an EMBL/GenBank/DDBJ whole genome shotgun (WGS) entry which is preliminary data.</text>
</comment>
<evidence type="ECO:0000256" key="2">
    <source>
        <dbReference type="PROSITE-ProRule" id="PRU00335"/>
    </source>
</evidence>
<dbReference type="InterPro" id="IPR001647">
    <property type="entry name" value="HTH_TetR"/>
</dbReference>
<feature type="DNA-binding region" description="H-T-H motif" evidence="2">
    <location>
        <begin position="66"/>
        <end position="85"/>
    </location>
</feature>
<keyword evidence="3" id="KW-1133">Transmembrane helix</keyword>
<dbReference type="Proteomes" id="UP001548713">
    <property type="component" value="Unassembled WGS sequence"/>
</dbReference>
<dbReference type="InterPro" id="IPR009057">
    <property type="entry name" value="Homeodomain-like_sf"/>
</dbReference>
<dbReference type="PROSITE" id="PS50977">
    <property type="entry name" value="HTH_TETR_2"/>
    <property type="match status" value="1"/>
</dbReference>
<organism evidence="5 6">
    <name type="scientific">Novosphingobium kalidii</name>
    <dbReference type="NCBI Taxonomy" id="3230299"/>
    <lineage>
        <taxon>Bacteria</taxon>
        <taxon>Pseudomonadati</taxon>
        <taxon>Pseudomonadota</taxon>
        <taxon>Alphaproteobacteria</taxon>
        <taxon>Sphingomonadales</taxon>
        <taxon>Sphingomonadaceae</taxon>
        <taxon>Novosphingobium</taxon>
    </lineage>
</organism>
<evidence type="ECO:0000256" key="1">
    <source>
        <dbReference type="ARBA" id="ARBA00023125"/>
    </source>
</evidence>
<dbReference type="RefSeq" id="WP_353984615.1">
    <property type="nucleotide sequence ID" value="NZ_JBEWLY010000019.1"/>
</dbReference>
<accession>A0ABV2D2L9</accession>
<dbReference type="Gene3D" id="1.10.357.10">
    <property type="entry name" value="Tetracycline Repressor, domain 2"/>
    <property type="match status" value="1"/>
</dbReference>
<name>A0ABV2D2L9_9SPHN</name>
<feature type="domain" description="HTH tetR-type" evidence="4">
    <location>
        <begin position="43"/>
        <end position="103"/>
    </location>
</feature>
<protein>
    <recommendedName>
        <fullName evidence="4">HTH tetR-type domain-containing protein</fullName>
    </recommendedName>
</protein>
<dbReference type="EMBL" id="JBEWLY010000019">
    <property type="protein sequence ID" value="MET1756122.1"/>
    <property type="molecule type" value="Genomic_DNA"/>
</dbReference>
<proteinExistence type="predicted"/>
<keyword evidence="3" id="KW-0812">Transmembrane</keyword>
<evidence type="ECO:0000313" key="6">
    <source>
        <dbReference type="Proteomes" id="UP001548713"/>
    </source>
</evidence>
<sequence>MLRSATLARLSSRIAPGDTAFATGFEGFLPSIDRPPEDASASARRAREIGAAVAALIRREGVASISHRSVAASACIPKSSIAHHFRTREGLLKAGLVQIHVQLIAADDLFNVGGDVMPDMTLSIASHSIAIEATRDPALIPSALNLRKMRAQFIVQELSTRLREGRADLAALNAAGMILIGAGLGIHLAGGEMFKPLTHVELLLRR</sequence>
<evidence type="ECO:0000259" key="4">
    <source>
        <dbReference type="PROSITE" id="PS50977"/>
    </source>
</evidence>
<dbReference type="SUPFAM" id="SSF46689">
    <property type="entry name" value="Homeodomain-like"/>
    <property type="match status" value="1"/>
</dbReference>
<keyword evidence="6" id="KW-1185">Reference proteome</keyword>
<evidence type="ECO:0000313" key="5">
    <source>
        <dbReference type="EMBL" id="MET1756122.1"/>
    </source>
</evidence>